<gene>
    <name evidence="2" type="ORF">OV079_09750</name>
</gene>
<evidence type="ECO:0000313" key="3">
    <source>
        <dbReference type="Proteomes" id="UP001150924"/>
    </source>
</evidence>
<evidence type="ECO:0000256" key="1">
    <source>
        <dbReference type="SAM" id="MobiDB-lite"/>
    </source>
</evidence>
<accession>A0A9X3IWE4</accession>
<reference evidence="2" key="1">
    <citation type="submission" date="2022-11" db="EMBL/GenBank/DDBJ databases">
        <title>Minimal conservation of predation-associated metabolite biosynthetic gene clusters underscores biosynthetic potential of Myxococcota including descriptions for ten novel species: Archangium lansinium sp. nov., Myxococcus landrumus sp. nov., Nannocystis bai.</title>
        <authorList>
            <person name="Ahearne A."/>
            <person name="Stevens C."/>
            <person name="Phillips K."/>
        </authorList>
    </citation>
    <scope>NUCLEOTIDE SEQUENCE</scope>
    <source>
        <strain evidence="2">Na p29</strain>
    </source>
</reference>
<keyword evidence="3" id="KW-1185">Reference proteome</keyword>
<proteinExistence type="predicted"/>
<dbReference type="EMBL" id="JAPNKE010000002">
    <property type="protein sequence ID" value="MCY1005845.1"/>
    <property type="molecule type" value="Genomic_DNA"/>
</dbReference>
<dbReference type="AlphaFoldDB" id="A0A9X3IWE4"/>
<dbReference type="Proteomes" id="UP001150924">
    <property type="component" value="Unassembled WGS sequence"/>
</dbReference>
<dbReference type="SUPFAM" id="SSF51126">
    <property type="entry name" value="Pectin lyase-like"/>
    <property type="match status" value="1"/>
</dbReference>
<sequence>MTAAAQVSRIAAPFSSTWRGLMRSAGVVALAGCFYNPSGSVQTSEVSTTASTTTGTSLSGEVTSVEPTSTATTNTTTTSSEPTSTATTTSTSDTTSTTEGPGHRPEMCDPRHPGDPACGELYCVAFDTCNWCTAFTGDTTCSDVDAATPVCDPESGKCVECTAEDASACAGETPVCDPESRKCVGCSEHSQCPNTACDIETGACFPDEPGAIVFVENKPGGCGVAPAGTEDDPFCSLAEAAEALQESQPTTIKVKPGMPQMTPLALPIGDYVVAVRAADEQVPELEGSANAGPMIDVNSENRVYLWRLWIHRSGGDSLIRCAPQLPGLPGTLHVHDVRLYGDGSAATGLQTDDCAVRLARSRVWQCSGGGIEATGGSLRIESSSLVANGSPASAFGALSLASPEEVVIRYSSFVDHPATTTSSTFHCGGPAPSGGVRLRNSLVLNLEPLESLDCLGWIEATNSSVVEASSGNELAIHKDAALGPLEDAVYPPKVDGDLAGVAMWGEGDPQLDVDLTPIPVEAPSYAGCDQPQP</sequence>
<name>A0A9X3IWE4_9BACT</name>
<dbReference type="InterPro" id="IPR011050">
    <property type="entry name" value="Pectin_lyase_fold/virulence"/>
</dbReference>
<feature type="compositionally biased region" description="Low complexity" evidence="1">
    <location>
        <begin position="40"/>
        <end position="98"/>
    </location>
</feature>
<dbReference type="RefSeq" id="WP_267767709.1">
    <property type="nucleotide sequence ID" value="NZ_JAPNKE010000002.1"/>
</dbReference>
<comment type="caution">
    <text evidence="2">The sequence shown here is derived from an EMBL/GenBank/DDBJ whole genome shotgun (WGS) entry which is preliminary data.</text>
</comment>
<protein>
    <submittedName>
        <fullName evidence="2">Uncharacterized protein</fullName>
    </submittedName>
</protein>
<feature type="region of interest" description="Disordered" evidence="1">
    <location>
        <begin position="39"/>
        <end position="108"/>
    </location>
</feature>
<evidence type="ECO:0000313" key="2">
    <source>
        <dbReference type="EMBL" id="MCY1005845.1"/>
    </source>
</evidence>
<organism evidence="2 3">
    <name type="scientific">Nannocystis pusilla</name>
    <dbReference type="NCBI Taxonomy" id="889268"/>
    <lineage>
        <taxon>Bacteria</taxon>
        <taxon>Pseudomonadati</taxon>
        <taxon>Myxococcota</taxon>
        <taxon>Polyangia</taxon>
        <taxon>Nannocystales</taxon>
        <taxon>Nannocystaceae</taxon>
        <taxon>Nannocystis</taxon>
    </lineage>
</organism>